<protein>
    <submittedName>
        <fullName evidence="2">Uncharacterized protein</fullName>
    </submittedName>
</protein>
<gene>
    <name evidence="2" type="ORF">CAUPRSCDRAFT_13013</name>
</gene>
<feature type="region of interest" description="Disordered" evidence="1">
    <location>
        <begin position="1"/>
        <end position="55"/>
    </location>
</feature>
<organism evidence="2 3">
    <name type="scientific">Caulochytrium protostelioides</name>
    <dbReference type="NCBI Taxonomy" id="1555241"/>
    <lineage>
        <taxon>Eukaryota</taxon>
        <taxon>Fungi</taxon>
        <taxon>Fungi incertae sedis</taxon>
        <taxon>Chytridiomycota</taxon>
        <taxon>Chytridiomycota incertae sedis</taxon>
        <taxon>Chytridiomycetes</taxon>
        <taxon>Caulochytriales</taxon>
        <taxon>Caulochytriaceae</taxon>
        <taxon>Caulochytrium</taxon>
    </lineage>
</organism>
<dbReference type="EMBL" id="ML012282">
    <property type="protein sequence ID" value="RKO95274.1"/>
    <property type="molecule type" value="Genomic_DNA"/>
</dbReference>
<feature type="compositionally biased region" description="Gly residues" evidence="1">
    <location>
        <begin position="38"/>
        <end position="55"/>
    </location>
</feature>
<dbReference type="Proteomes" id="UP000268535">
    <property type="component" value="Unassembled WGS sequence"/>
</dbReference>
<accession>A0A4P9WQG2</accession>
<feature type="region of interest" description="Disordered" evidence="1">
    <location>
        <begin position="140"/>
        <end position="165"/>
    </location>
</feature>
<evidence type="ECO:0000256" key="1">
    <source>
        <dbReference type="SAM" id="MobiDB-lite"/>
    </source>
</evidence>
<proteinExistence type="predicted"/>
<evidence type="ECO:0000313" key="2">
    <source>
        <dbReference type="EMBL" id="RKO95274.1"/>
    </source>
</evidence>
<feature type="compositionally biased region" description="Low complexity" evidence="1">
    <location>
        <begin position="1"/>
        <end position="16"/>
    </location>
</feature>
<dbReference type="AlphaFoldDB" id="A0A4P9WQG2"/>
<sequence>MAVAATGRLTGAAAAGRGRRRGRTRERAAARGAEAGADPGGRGGCGGGGASLREGGLGRVLVSGRDVDGLDKRPRRHGDIGLRELLDIAVELRSERPLGKRERVIAAKVGLGGGGGGEPVQCGGRPEKGRDILDVDGGAAAARHVDGGRSEARQRRHATVSDEGH</sequence>
<feature type="compositionally biased region" description="Basic and acidic residues" evidence="1">
    <location>
        <begin position="143"/>
        <end position="165"/>
    </location>
</feature>
<name>A0A4P9WQG2_9FUNG</name>
<evidence type="ECO:0000313" key="3">
    <source>
        <dbReference type="Proteomes" id="UP000268535"/>
    </source>
</evidence>
<reference evidence="3" key="1">
    <citation type="journal article" date="2018" name="Nat. Microbiol.">
        <title>Leveraging single-cell genomics to expand the fungal tree of life.</title>
        <authorList>
            <person name="Ahrendt S.R."/>
            <person name="Quandt C.A."/>
            <person name="Ciobanu D."/>
            <person name="Clum A."/>
            <person name="Salamov A."/>
            <person name="Andreopoulos B."/>
            <person name="Cheng J.F."/>
            <person name="Woyke T."/>
            <person name="Pelin A."/>
            <person name="Henrissat B."/>
            <person name="Reynolds N.K."/>
            <person name="Benny G.L."/>
            <person name="Smith M.E."/>
            <person name="James T.Y."/>
            <person name="Grigoriev I.V."/>
        </authorList>
    </citation>
    <scope>NUCLEOTIDE SEQUENCE [LARGE SCALE GENOMIC DNA]</scope>
    <source>
        <strain evidence="3">ATCC 52028</strain>
    </source>
</reference>